<evidence type="ECO:0000256" key="3">
    <source>
        <dbReference type="ARBA" id="ARBA00022676"/>
    </source>
</evidence>
<evidence type="ECO:0000256" key="1">
    <source>
        <dbReference type="ARBA" id="ARBA00004141"/>
    </source>
</evidence>
<feature type="transmembrane region" description="Helical" evidence="8">
    <location>
        <begin position="303"/>
        <end position="323"/>
    </location>
</feature>
<name>A0A089HVE4_PAEDU</name>
<dbReference type="Gene3D" id="3.90.550.10">
    <property type="entry name" value="Spore Coat Polysaccharide Biosynthesis Protein SpsA, Chain A"/>
    <property type="match status" value="1"/>
</dbReference>
<keyword evidence="4" id="KW-0808">Transferase</keyword>
<evidence type="ECO:0000256" key="6">
    <source>
        <dbReference type="ARBA" id="ARBA00022989"/>
    </source>
</evidence>
<sequence>MDLSIIIPTFNEKDNVTTISNRIIQAMEKTGSNYEILFVDDSKDETPQILDELSKKFSQIKYIHRTNGRGLGTAVVEGFDKSRGTYIIVMDADLQHPPELLPLILQRLQEGSDLIIPSRFVEGGSDGGLNAFRKLVSWTARMIGRVSIKRMRNITDCTGGFFGLNRNVLINADLDPIGWKILMEVLVKGNYKTVHEIPYSFVSRDAGESKMSGKEQLNYLRHILKLVCSSEEDRKFYIFCLIGLSGVLVNLAMLFILVDILHLGHLRSSIIASFTAMLSNFILNDTLTWKMKKDGASSLIPKFSKFVVVSSVGIIITALFAQFASWLKISIVFGQMIGIVAATLWNFKINNIWTWSNKEELAKQEERRIVVSQEGIQLSK</sequence>
<feature type="transmembrane region" description="Helical" evidence="8">
    <location>
        <begin position="329"/>
        <end position="347"/>
    </location>
</feature>
<dbReference type="InterPro" id="IPR029044">
    <property type="entry name" value="Nucleotide-diphossugar_trans"/>
</dbReference>
<evidence type="ECO:0000313" key="11">
    <source>
        <dbReference type="EMBL" id="AIQ14740.1"/>
    </source>
</evidence>
<dbReference type="Pfam" id="PF00535">
    <property type="entry name" value="Glycos_transf_2"/>
    <property type="match status" value="1"/>
</dbReference>
<dbReference type="InterPro" id="IPR039528">
    <property type="entry name" value="DPM1-like"/>
</dbReference>
<protein>
    <submittedName>
        <fullName evidence="11">Uncharacterized protein</fullName>
    </submittedName>
</protein>
<gene>
    <name evidence="11" type="ORF">PDUR_24835</name>
</gene>
<dbReference type="AlphaFoldDB" id="A0A089HVE4"/>
<evidence type="ECO:0000259" key="9">
    <source>
        <dbReference type="Pfam" id="PF00535"/>
    </source>
</evidence>
<dbReference type="OrthoDB" id="9810303at2"/>
<proteinExistence type="inferred from homology"/>
<evidence type="ECO:0000256" key="8">
    <source>
        <dbReference type="SAM" id="Phobius"/>
    </source>
</evidence>
<dbReference type="InterPro" id="IPR001173">
    <property type="entry name" value="Glyco_trans_2-like"/>
</dbReference>
<dbReference type="Pfam" id="PF04138">
    <property type="entry name" value="GtrA_DPMS_TM"/>
    <property type="match status" value="1"/>
</dbReference>
<dbReference type="Proteomes" id="UP000029409">
    <property type="component" value="Chromosome"/>
</dbReference>
<evidence type="ECO:0000256" key="2">
    <source>
        <dbReference type="ARBA" id="ARBA00006739"/>
    </source>
</evidence>
<dbReference type="GO" id="GO:0006506">
    <property type="term" value="P:GPI anchor biosynthetic process"/>
    <property type="evidence" value="ECO:0007669"/>
    <property type="project" value="TreeGrafter"/>
</dbReference>
<evidence type="ECO:0000256" key="7">
    <source>
        <dbReference type="ARBA" id="ARBA00023136"/>
    </source>
</evidence>
<feature type="transmembrane region" description="Helical" evidence="8">
    <location>
        <begin position="236"/>
        <end position="258"/>
    </location>
</feature>
<dbReference type="CDD" id="cd06442">
    <property type="entry name" value="DPM1_like"/>
    <property type="match status" value="1"/>
</dbReference>
<keyword evidence="12" id="KW-1185">Reference proteome</keyword>
<dbReference type="KEGG" id="pdu:PDUR_24835"/>
<keyword evidence="3" id="KW-0328">Glycosyltransferase</keyword>
<feature type="domain" description="GtrA/DPMS transmembrane" evidence="10">
    <location>
        <begin position="239"/>
        <end position="355"/>
    </location>
</feature>
<keyword evidence="7 8" id="KW-0472">Membrane</keyword>
<evidence type="ECO:0000256" key="4">
    <source>
        <dbReference type="ARBA" id="ARBA00022679"/>
    </source>
</evidence>
<feature type="domain" description="Glycosyltransferase 2-like" evidence="9">
    <location>
        <begin position="4"/>
        <end position="169"/>
    </location>
</feature>
<comment type="similarity">
    <text evidence="2">Belongs to the glycosyltransferase 2 family.</text>
</comment>
<dbReference type="PANTHER" id="PTHR43398:SF1">
    <property type="entry name" value="DOLICHOL-PHOSPHATE MANNOSYLTRANSFERASE SUBUNIT 1"/>
    <property type="match status" value="1"/>
</dbReference>
<feature type="transmembrane region" description="Helical" evidence="8">
    <location>
        <begin position="264"/>
        <end position="283"/>
    </location>
</feature>
<dbReference type="GO" id="GO:0000271">
    <property type="term" value="P:polysaccharide biosynthetic process"/>
    <property type="evidence" value="ECO:0007669"/>
    <property type="project" value="InterPro"/>
</dbReference>
<dbReference type="GO" id="GO:0004582">
    <property type="term" value="F:dolichyl-phosphate beta-D-mannosyltransferase activity"/>
    <property type="evidence" value="ECO:0007669"/>
    <property type="project" value="InterPro"/>
</dbReference>
<reference evidence="11 12" key="1">
    <citation type="submission" date="2014-08" db="EMBL/GenBank/DDBJ databases">
        <title>Comparative genomics of the Paenibacillus odorifer group.</title>
        <authorList>
            <person name="den Bakker H.C."/>
            <person name="Tsai Y.-C."/>
            <person name="Martin N."/>
            <person name="Korlach J."/>
            <person name="Wiedmann M."/>
        </authorList>
    </citation>
    <scope>NUCLEOTIDE SEQUENCE [LARGE SCALE GENOMIC DNA]</scope>
    <source>
        <strain evidence="11 12">DSM 1735</strain>
    </source>
</reference>
<dbReference type="GO" id="GO:0016020">
    <property type="term" value="C:membrane"/>
    <property type="evidence" value="ECO:0007669"/>
    <property type="project" value="UniProtKB-SubCell"/>
</dbReference>
<keyword evidence="6 8" id="KW-1133">Transmembrane helix</keyword>
<organism evidence="11 12">
    <name type="scientific">Paenibacillus durus</name>
    <name type="common">Paenibacillus azotofixans</name>
    <dbReference type="NCBI Taxonomy" id="44251"/>
    <lineage>
        <taxon>Bacteria</taxon>
        <taxon>Bacillati</taxon>
        <taxon>Bacillota</taxon>
        <taxon>Bacilli</taxon>
        <taxon>Bacillales</taxon>
        <taxon>Paenibacillaceae</taxon>
        <taxon>Paenibacillus</taxon>
    </lineage>
</organism>
<evidence type="ECO:0000259" key="10">
    <source>
        <dbReference type="Pfam" id="PF04138"/>
    </source>
</evidence>
<dbReference type="STRING" id="44251.PDUR_24835"/>
<dbReference type="GO" id="GO:0006488">
    <property type="term" value="P:dolichol-linked oligosaccharide biosynthetic process"/>
    <property type="evidence" value="ECO:0007669"/>
    <property type="project" value="TreeGrafter"/>
</dbReference>
<evidence type="ECO:0000313" key="12">
    <source>
        <dbReference type="Proteomes" id="UP000029409"/>
    </source>
</evidence>
<dbReference type="InterPro" id="IPR007267">
    <property type="entry name" value="GtrA_DPMS_TM"/>
</dbReference>
<dbReference type="RefSeq" id="WP_042208451.1">
    <property type="nucleotide sequence ID" value="NZ_CP009288.1"/>
</dbReference>
<dbReference type="eggNOG" id="COG0463">
    <property type="taxonomic scope" value="Bacteria"/>
</dbReference>
<dbReference type="EMBL" id="CP009288">
    <property type="protein sequence ID" value="AIQ14740.1"/>
    <property type="molecule type" value="Genomic_DNA"/>
</dbReference>
<dbReference type="GO" id="GO:0035269">
    <property type="term" value="P:protein O-linked glycosylation via mannose"/>
    <property type="evidence" value="ECO:0007669"/>
    <property type="project" value="TreeGrafter"/>
</dbReference>
<dbReference type="SUPFAM" id="SSF53448">
    <property type="entry name" value="Nucleotide-diphospho-sugar transferases"/>
    <property type="match status" value="1"/>
</dbReference>
<keyword evidence="5 8" id="KW-0812">Transmembrane</keyword>
<evidence type="ECO:0000256" key="5">
    <source>
        <dbReference type="ARBA" id="ARBA00022692"/>
    </source>
</evidence>
<dbReference type="PANTHER" id="PTHR43398">
    <property type="entry name" value="DOLICHOL-PHOSPHATE MANNOSYLTRANSFERASE SUBUNIT 1"/>
    <property type="match status" value="1"/>
</dbReference>
<accession>A0A089HVE4</accession>
<dbReference type="eggNOG" id="COG2246">
    <property type="taxonomic scope" value="Bacteria"/>
</dbReference>
<comment type="subcellular location">
    <subcellularLocation>
        <location evidence="1">Membrane</location>
        <topology evidence="1">Multi-pass membrane protein</topology>
    </subcellularLocation>
</comment>